<dbReference type="SUPFAM" id="SSF49785">
    <property type="entry name" value="Galactose-binding domain-like"/>
    <property type="match status" value="1"/>
</dbReference>
<reference evidence="3 4" key="1">
    <citation type="submission" date="2019-12" db="EMBL/GenBank/DDBJ databases">
        <title>Whole-genome analyses of novel actinobacteria.</title>
        <authorList>
            <person name="Sahin N."/>
            <person name="Saygin H."/>
        </authorList>
    </citation>
    <scope>NUCLEOTIDE SEQUENCE [LARGE SCALE GENOMIC DNA]</scope>
    <source>
        <strain evidence="3 4">KC615</strain>
    </source>
</reference>
<organism evidence="3 4">
    <name type="scientific">Shimazuella alba</name>
    <dbReference type="NCBI Taxonomy" id="2690964"/>
    <lineage>
        <taxon>Bacteria</taxon>
        <taxon>Bacillati</taxon>
        <taxon>Bacillota</taxon>
        <taxon>Bacilli</taxon>
        <taxon>Bacillales</taxon>
        <taxon>Thermoactinomycetaceae</taxon>
        <taxon>Shimazuella</taxon>
    </lineage>
</organism>
<dbReference type="InterPro" id="IPR050585">
    <property type="entry name" value="Xaa-Pro_dipeptidyl-ppase/CocE"/>
</dbReference>
<dbReference type="Gene3D" id="3.40.50.1820">
    <property type="entry name" value="alpha/beta hydrolase"/>
    <property type="match status" value="1"/>
</dbReference>
<proteinExistence type="predicted"/>
<sequence length="588" mass="66456">MTHSEKQMLIDLNVPIEIKDGTVLRANIYRPNQKGKWPVLLSRTPYSKDVAPIHFGFYDISRVVQQGYVVIIQDTRGRAASEGTLDPILTSKHESSDSYETIDWASKLPYSNGQVGMFGSSYVAFTQWAAMLQPHKALQVAVPGFSWNDPFNGFMYRAGALELGFLSYWQMGMYLDTLPRLYSDQKELTRATSQLISDLNQLKTEIQSLPLKDFTPFTRNKVAPSILEHFEQDMDPEYVEHLSLKGKYDKFTIPTLHIAGWYDIFLQGTIENFLETRNNGSSSETHQSKLIIGPWQHLDHSHQAGEVSFGLAGHSASIDLIGSHLQWFDHFLKGIDTGITKGAPIKLFVMGENVWRDEYEWPLPSTQYTEYYLHSGGNANTLQGDGTLSTIFPDQEKPDHFTYDPLHPVITKGGAIMMPPDFNSGAFDQSQIESREDVLVYTTPVLEKDVEVTGPVKVKLWATSSAPDTDFVARLVDVHPDGSAINLTDGIIRARFRNVQKREKPSLIEPGKAYLYEIDLWATSNLFKKGHRIRLDITSSNFPRWDRNPNTGHDFGEDQEKDLIVAQQTVLHDKEHPSAIVLPIIPRS</sequence>
<keyword evidence="1 3" id="KW-0378">Hydrolase</keyword>
<dbReference type="Proteomes" id="UP000430692">
    <property type="component" value="Unassembled WGS sequence"/>
</dbReference>
<dbReference type="InterPro" id="IPR008979">
    <property type="entry name" value="Galactose-bd-like_sf"/>
</dbReference>
<dbReference type="Gene3D" id="1.10.3020.10">
    <property type="entry name" value="alpha-amino acid ester hydrolase ( Helical cap domain)"/>
    <property type="match status" value="1"/>
</dbReference>
<dbReference type="RefSeq" id="WP_160799308.1">
    <property type="nucleotide sequence ID" value="NZ_WUUL01000001.1"/>
</dbReference>
<dbReference type="Pfam" id="PF08530">
    <property type="entry name" value="PepX_C"/>
    <property type="match status" value="1"/>
</dbReference>
<comment type="caution">
    <text evidence="3">The sequence shown here is derived from an EMBL/GenBank/DDBJ whole genome shotgun (WGS) entry which is preliminary data.</text>
</comment>
<protein>
    <submittedName>
        <fullName evidence="3">CocE/NonD family hydrolase</fullName>
    </submittedName>
</protein>
<dbReference type="AlphaFoldDB" id="A0A6I4VPQ8"/>
<dbReference type="NCBIfam" id="TIGR00976">
    <property type="entry name" value="CocE_NonD"/>
    <property type="match status" value="1"/>
</dbReference>
<name>A0A6I4VPQ8_9BACL</name>
<dbReference type="InterPro" id="IPR000383">
    <property type="entry name" value="Xaa-Pro-like_dom"/>
</dbReference>
<dbReference type="GO" id="GO:0008239">
    <property type="term" value="F:dipeptidyl-peptidase activity"/>
    <property type="evidence" value="ECO:0007669"/>
    <property type="project" value="InterPro"/>
</dbReference>
<dbReference type="PANTHER" id="PTHR43056">
    <property type="entry name" value="PEPTIDASE S9 PROLYL OLIGOPEPTIDASE"/>
    <property type="match status" value="1"/>
</dbReference>
<evidence type="ECO:0000259" key="2">
    <source>
        <dbReference type="SMART" id="SM00939"/>
    </source>
</evidence>
<dbReference type="InterPro" id="IPR029058">
    <property type="entry name" value="AB_hydrolase_fold"/>
</dbReference>
<dbReference type="PANTHER" id="PTHR43056:SF10">
    <property type="entry name" value="COCE_NOND FAMILY, PUTATIVE (AFU_ORTHOLOGUE AFUA_7G00600)-RELATED"/>
    <property type="match status" value="1"/>
</dbReference>
<dbReference type="Pfam" id="PF02129">
    <property type="entry name" value="Peptidase_S15"/>
    <property type="match status" value="1"/>
</dbReference>
<dbReference type="SUPFAM" id="SSF53474">
    <property type="entry name" value="alpha/beta-Hydrolases"/>
    <property type="match status" value="1"/>
</dbReference>
<evidence type="ECO:0000313" key="4">
    <source>
        <dbReference type="Proteomes" id="UP000430692"/>
    </source>
</evidence>
<accession>A0A6I4VPQ8</accession>
<evidence type="ECO:0000313" key="3">
    <source>
        <dbReference type="EMBL" id="MXQ52265.1"/>
    </source>
</evidence>
<evidence type="ECO:0000256" key="1">
    <source>
        <dbReference type="ARBA" id="ARBA00022801"/>
    </source>
</evidence>
<dbReference type="InterPro" id="IPR005674">
    <property type="entry name" value="CocE/Ser_esterase"/>
</dbReference>
<dbReference type="SMART" id="SM00939">
    <property type="entry name" value="PepX_C"/>
    <property type="match status" value="1"/>
</dbReference>
<gene>
    <name evidence="3" type="ORF">GSM42_00565</name>
</gene>
<dbReference type="Gene3D" id="2.60.120.260">
    <property type="entry name" value="Galactose-binding domain-like"/>
    <property type="match status" value="1"/>
</dbReference>
<dbReference type="InterPro" id="IPR013736">
    <property type="entry name" value="Xaa-Pro_dipept_C"/>
</dbReference>
<feature type="domain" description="Xaa-Pro dipeptidyl-peptidase C-terminal" evidence="2">
    <location>
        <begin position="325"/>
        <end position="581"/>
    </location>
</feature>
<keyword evidence="4" id="KW-1185">Reference proteome</keyword>
<dbReference type="EMBL" id="WUUL01000001">
    <property type="protein sequence ID" value="MXQ52265.1"/>
    <property type="molecule type" value="Genomic_DNA"/>
</dbReference>